<reference evidence="1 2" key="1">
    <citation type="submission" date="2019-06" db="EMBL/GenBank/DDBJ databases">
        <title>Sequencing the genomes of 1000 actinobacteria strains.</title>
        <authorList>
            <person name="Klenk H.-P."/>
        </authorList>
    </citation>
    <scope>NUCLEOTIDE SEQUENCE [LARGE SCALE GENOMIC DNA]</scope>
    <source>
        <strain evidence="1 2">DSM 45301</strain>
    </source>
</reference>
<protein>
    <recommendedName>
        <fullName evidence="3">Beta-lactamase family protein</fullName>
    </recommendedName>
</protein>
<gene>
    <name evidence="1" type="ORF">FB558_3238</name>
</gene>
<evidence type="ECO:0000313" key="1">
    <source>
        <dbReference type="EMBL" id="TQM10717.1"/>
    </source>
</evidence>
<dbReference type="OrthoDB" id="3568941at2"/>
<keyword evidence="2" id="KW-1185">Reference proteome</keyword>
<accession>A0A543DMZ8</accession>
<dbReference type="InterPro" id="IPR012338">
    <property type="entry name" value="Beta-lactam/transpept-like"/>
</dbReference>
<evidence type="ECO:0008006" key="3">
    <source>
        <dbReference type="Google" id="ProtNLM"/>
    </source>
</evidence>
<sequence>MSAVDALAGVPDFASAQVAGEVLGTPQYGGPPLRATAARRGAVRLRCASVLKPLFAWAAGAAPADGEPAVRHSDNAATNRIWHGGPPQRILDRLADPTGVRWHPLGADPTWFGGIEVSAAEVVTAYGALARAAAGDPAAAQILGWMRAVAPDQAFGIPDTVADALGVDAAAVAVKAGWFGHVDETVLRTHVVAVVERKGETVVVAALTALPVPEPERDRYRDDVHAGRPVLDVHERLAGPLLRELFAATCRDLARLGDRRWPPPS</sequence>
<dbReference type="Proteomes" id="UP000315677">
    <property type="component" value="Unassembled WGS sequence"/>
</dbReference>
<dbReference type="RefSeq" id="WP_142054324.1">
    <property type="nucleotide sequence ID" value="NZ_VFPA01000002.1"/>
</dbReference>
<name>A0A543DMZ8_9PSEU</name>
<organism evidence="1 2">
    <name type="scientific">Pseudonocardia kunmingensis</name>
    <dbReference type="NCBI Taxonomy" id="630975"/>
    <lineage>
        <taxon>Bacteria</taxon>
        <taxon>Bacillati</taxon>
        <taxon>Actinomycetota</taxon>
        <taxon>Actinomycetes</taxon>
        <taxon>Pseudonocardiales</taxon>
        <taxon>Pseudonocardiaceae</taxon>
        <taxon>Pseudonocardia</taxon>
    </lineage>
</organism>
<proteinExistence type="predicted"/>
<dbReference type="AlphaFoldDB" id="A0A543DMZ8"/>
<dbReference type="Gene3D" id="3.40.710.10">
    <property type="entry name" value="DD-peptidase/beta-lactamase superfamily"/>
    <property type="match status" value="1"/>
</dbReference>
<dbReference type="SUPFAM" id="SSF56601">
    <property type="entry name" value="beta-lactamase/transpeptidase-like"/>
    <property type="match status" value="1"/>
</dbReference>
<dbReference type="EMBL" id="VFPA01000002">
    <property type="protein sequence ID" value="TQM10717.1"/>
    <property type="molecule type" value="Genomic_DNA"/>
</dbReference>
<evidence type="ECO:0000313" key="2">
    <source>
        <dbReference type="Proteomes" id="UP000315677"/>
    </source>
</evidence>
<comment type="caution">
    <text evidence="1">The sequence shown here is derived from an EMBL/GenBank/DDBJ whole genome shotgun (WGS) entry which is preliminary data.</text>
</comment>